<keyword evidence="2" id="KW-0812">Transmembrane</keyword>
<keyword evidence="4" id="KW-1185">Reference proteome</keyword>
<feature type="transmembrane region" description="Helical" evidence="2">
    <location>
        <begin position="533"/>
        <end position="552"/>
    </location>
</feature>
<keyword evidence="2" id="KW-0472">Membrane</keyword>
<sequence>MASLGNALVSKILGHSAAEKAFRPWWDNVEDFLVYGLVMLGLIVLPTAIINGTPLDCNFCQRDHCAGKLDTNRTEPHEDPGFNAWWVKKYCTFTSVDEFILYFPYILLIMALVIVLIERVFVRMFKAGLKLDTFYNLLVKESLECATPVGEVTAEGVTETIDDLENSKIALEVSHSFSRGSNYFLSYLLRTLCEFIVATGLLAWLVWRGFPSIQKEEFIYCDVHGFHYECAGHPQQFYMYVLFMVIAIIGVYLLCCFYNVIWIFFPQMGVLSSVMNEYRAELRKQANAKKGAPKISDKQLLGELYEIYYNNRDLKLLLDLLAQSSGIAISIRIMALFDKKFRTKSEPMDFSVTRSGNEATVVFSDPRTVKEFFLKIPHVSIIYTLEITPPTPTSAVVAFKMSEDKSQHISQVDGSGVELEPLNNFGISRKAHYYDLDPTKEYVIRFCIIVNGRAIARRSEVLKVQKTTDNDYKSPSPSPIQSGSDEATSSLPNQEWNSGSSMAALGDTLVNKILGHSDAEKAFRPWWDNLEDYLIYGLVMLGVIVAPTAIIISTPLDCTFCSRSGCEVPSGMNLSQPQEDPGYNTWWVKKYCTFTAMDEFIIYFPYILLIMALLIVFIERMFVRLFKAGLKLTMFYNLLVKETLETSSVPIGKEISNNIELENSKTILQISQSFSRGSLYFISNVLRTISEFLVALALLLWLLYYGLPSGRKGPSLYCDVHGYLYECAGHPQQFYMYVLAVVIILIAGYMLCCLYNILWLHIPQMGNLSGLMHKYKKRLKRKARADKSEAFNDKGSVFDKQVLGELHNIYYNNRDFKLLLDLLAQTSGIAPAMRILTLFDKEFRDNSLPADFTMNRDDTNLEIYFGDPPTVKDLFIEADEASVTYTVEILPPTSSKSVFAFKVGDDGASYTINAVGDSETPITTNECKLRRTIFTGLEPDVEYQIRACTVINGRAIARRIEMVPSSQKDVTTIENIP</sequence>
<reference evidence="3 4" key="1">
    <citation type="journal article" date="2018" name="Nat. Ecol. Evol.">
        <title>Genomic signatures of mitonuclear coevolution across populations of Tigriopus californicus.</title>
        <authorList>
            <person name="Barreto F.S."/>
            <person name="Watson E.T."/>
            <person name="Lima T.G."/>
            <person name="Willett C.S."/>
            <person name="Edmands S."/>
            <person name="Li W."/>
            <person name="Burton R.S."/>
        </authorList>
    </citation>
    <scope>NUCLEOTIDE SEQUENCE [LARGE SCALE GENOMIC DNA]</scope>
    <source>
        <strain evidence="3 4">San Diego</strain>
    </source>
</reference>
<feature type="transmembrane region" description="Helical" evidence="2">
    <location>
        <begin position="99"/>
        <end position="117"/>
    </location>
</feature>
<accession>A0A553NCL3</accession>
<dbReference type="EMBL" id="VCGU01000458">
    <property type="protein sequence ID" value="TRY63186.1"/>
    <property type="molecule type" value="Genomic_DNA"/>
</dbReference>
<proteinExistence type="predicted"/>
<feature type="transmembrane region" description="Helical" evidence="2">
    <location>
        <begin position="187"/>
        <end position="207"/>
    </location>
</feature>
<gene>
    <name evidence="3" type="ORF">TCAL_04019</name>
</gene>
<feature type="compositionally biased region" description="Polar residues" evidence="1">
    <location>
        <begin position="473"/>
        <end position="495"/>
    </location>
</feature>
<name>A0A553NCL3_TIGCA</name>
<keyword evidence="2" id="KW-1133">Transmembrane helix</keyword>
<feature type="transmembrane region" description="Helical" evidence="2">
    <location>
        <begin position="685"/>
        <end position="707"/>
    </location>
</feature>
<organism evidence="3 4">
    <name type="scientific">Tigriopus californicus</name>
    <name type="common">Marine copepod</name>
    <dbReference type="NCBI Taxonomy" id="6832"/>
    <lineage>
        <taxon>Eukaryota</taxon>
        <taxon>Metazoa</taxon>
        <taxon>Ecdysozoa</taxon>
        <taxon>Arthropoda</taxon>
        <taxon>Crustacea</taxon>
        <taxon>Multicrustacea</taxon>
        <taxon>Hexanauplia</taxon>
        <taxon>Copepoda</taxon>
        <taxon>Harpacticoida</taxon>
        <taxon>Harpacticidae</taxon>
        <taxon>Tigriopus</taxon>
    </lineage>
</organism>
<comment type="caution">
    <text evidence="3">The sequence shown here is derived from an EMBL/GenBank/DDBJ whole genome shotgun (WGS) entry which is preliminary data.</text>
</comment>
<feature type="region of interest" description="Disordered" evidence="1">
    <location>
        <begin position="467"/>
        <end position="495"/>
    </location>
</feature>
<dbReference type="AlphaFoldDB" id="A0A553NCL3"/>
<evidence type="ECO:0000313" key="4">
    <source>
        <dbReference type="Proteomes" id="UP000318571"/>
    </source>
</evidence>
<protein>
    <submittedName>
        <fullName evidence="3">Uncharacterized protein</fullName>
    </submittedName>
</protein>
<feature type="transmembrane region" description="Helical" evidence="2">
    <location>
        <begin position="32"/>
        <end position="52"/>
    </location>
</feature>
<feature type="transmembrane region" description="Helical" evidence="2">
    <location>
        <begin position="734"/>
        <end position="758"/>
    </location>
</feature>
<evidence type="ECO:0000313" key="3">
    <source>
        <dbReference type="EMBL" id="TRY63186.1"/>
    </source>
</evidence>
<feature type="transmembrane region" description="Helical" evidence="2">
    <location>
        <begin position="237"/>
        <end position="265"/>
    </location>
</feature>
<evidence type="ECO:0000256" key="1">
    <source>
        <dbReference type="SAM" id="MobiDB-lite"/>
    </source>
</evidence>
<evidence type="ECO:0000256" key="2">
    <source>
        <dbReference type="SAM" id="Phobius"/>
    </source>
</evidence>
<feature type="transmembrane region" description="Helical" evidence="2">
    <location>
        <begin position="600"/>
        <end position="618"/>
    </location>
</feature>
<dbReference type="Proteomes" id="UP000318571">
    <property type="component" value="Chromosome 10"/>
</dbReference>